<proteinExistence type="inferred from homology"/>
<sequence>MSTGKIIFYEDRNFTGRSWECSGDCPNMSSYLNRCYSCQVDRGCWMVYDRPNFMGNQYFLKKGEYNDYIGTWGMNGWIRSCRWIPM</sequence>
<accession>A0A8J4XBH6</accession>
<dbReference type="PANTHER" id="PTHR11818">
    <property type="entry name" value="BETA/GAMMA CRYSTALLIN"/>
    <property type="match status" value="1"/>
</dbReference>
<name>A0A8J4XBH6_CLAMG</name>
<feature type="domain" description="Beta/gamma crystallin 'Greek key'" evidence="3">
    <location>
        <begin position="43"/>
        <end position="85"/>
    </location>
</feature>
<comment type="caution">
    <text evidence="4">The sequence shown here is derived from an EMBL/GenBank/DDBJ whole genome shotgun (WGS) entry which is preliminary data.</text>
</comment>
<dbReference type="InterPro" id="IPR011024">
    <property type="entry name" value="G_crystallin-like"/>
</dbReference>
<dbReference type="InterPro" id="IPR001064">
    <property type="entry name" value="Beta/gamma_crystallin"/>
</dbReference>
<dbReference type="PANTHER" id="PTHR11818:SF62">
    <property type="entry name" value="CRYGM2B PROTEIN-RELATED"/>
    <property type="match status" value="1"/>
</dbReference>
<dbReference type="OrthoDB" id="8407241at2759"/>
<dbReference type="Proteomes" id="UP000727407">
    <property type="component" value="Unassembled WGS sequence"/>
</dbReference>
<dbReference type="PROSITE" id="PS50915">
    <property type="entry name" value="CRYSTALLIN_BETA_GAMMA"/>
    <property type="match status" value="1"/>
</dbReference>
<evidence type="ECO:0000313" key="4">
    <source>
        <dbReference type="EMBL" id="KAF5909526.1"/>
    </source>
</evidence>
<dbReference type="GO" id="GO:0007601">
    <property type="term" value="P:visual perception"/>
    <property type="evidence" value="ECO:0007669"/>
    <property type="project" value="TreeGrafter"/>
</dbReference>
<comment type="similarity">
    <text evidence="1">Belongs to the beta/gamma-crystallin family.</text>
</comment>
<evidence type="ECO:0000256" key="1">
    <source>
        <dbReference type="ARBA" id="ARBA00009646"/>
    </source>
</evidence>
<keyword evidence="5" id="KW-1185">Reference proteome</keyword>
<evidence type="ECO:0000313" key="5">
    <source>
        <dbReference type="Proteomes" id="UP000727407"/>
    </source>
</evidence>
<evidence type="ECO:0000256" key="2">
    <source>
        <dbReference type="ARBA" id="ARBA00022737"/>
    </source>
</evidence>
<dbReference type="SUPFAM" id="SSF49695">
    <property type="entry name" value="gamma-Crystallin-like"/>
    <property type="match status" value="1"/>
</dbReference>
<dbReference type="GO" id="GO:0002088">
    <property type="term" value="P:lens development in camera-type eye"/>
    <property type="evidence" value="ECO:0007669"/>
    <property type="project" value="TreeGrafter"/>
</dbReference>
<dbReference type="AlphaFoldDB" id="A0A8J4XBH6"/>
<organism evidence="4 5">
    <name type="scientific">Clarias magur</name>
    <name type="common">Asian catfish</name>
    <name type="synonym">Macropteronotus magur</name>
    <dbReference type="NCBI Taxonomy" id="1594786"/>
    <lineage>
        <taxon>Eukaryota</taxon>
        <taxon>Metazoa</taxon>
        <taxon>Chordata</taxon>
        <taxon>Craniata</taxon>
        <taxon>Vertebrata</taxon>
        <taxon>Euteleostomi</taxon>
        <taxon>Actinopterygii</taxon>
        <taxon>Neopterygii</taxon>
        <taxon>Teleostei</taxon>
        <taxon>Ostariophysi</taxon>
        <taxon>Siluriformes</taxon>
        <taxon>Clariidae</taxon>
        <taxon>Clarias</taxon>
    </lineage>
</organism>
<dbReference type="FunFam" id="2.60.20.10:FF:000001">
    <property type="entry name" value="Crystallin gamma S"/>
    <property type="match status" value="1"/>
</dbReference>
<evidence type="ECO:0000259" key="3">
    <source>
        <dbReference type="PROSITE" id="PS50915"/>
    </source>
</evidence>
<dbReference type="InterPro" id="IPR050252">
    <property type="entry name" value="Beta/Gamma-Crystallin"/>
</dbReference>
<feature type="non-terminal residue" evidence="4">
    <location>
        <position position="1"/>
    </location>
</feature>
<reference evidence="4" key="1">
    <citation type="submission" date="2020-07" db="EMBL/GenBank/DDBJ databases">
        <title>Clarias magur genome sequencing, assembly and annotation.</title>
        <authorList>
            <person name="Kushwaha B."/>
            <person name="Kumar R."/>
            <person name="Das P."/>
            <person name="Joshi C.G."/>
            <person name="Kumar D."/>
            <person name="Nagpure N.S."/>
            <person name="Pandey M."/>
            <person name="Agarwal S."/>
            <person name="Srivastava S."/>
            <person name="Singh M."/>
            <person name="Sahoo L."/>
            <person name="Jayasankar P."/>
            <person name="Meher P.K."/>
            <person name="Koringa P.G."/>
            <person name="Iquebal M.A."/>
            <person name="Das S.P."/>
            <person name="Bit A."/>
            <person name="Patnaik S."/>
            <person name="Patel N."/>
            <person name="Shah T.M."/>
            <person name="Hinsu A."/>
            <person name="Jena J.K."/>
        </authorList>
    </citation>
    <scope>NUCLEOTIDE SEQUENCE</scope>
    <source>
        <strain evidence="4">CIFAMagur01</strain>
        <tissue evidence="4">Testis</tissue>
    </source>
</reference>
<dbReference type="EMBL" id="QNUK01000004">
    <property type="protein sequence ID" value="KAF5909526.1"/>
    <property type="molecule type" value="Genomic_DNA"/>
</dbReference>
<protein>
    <submittedName>
        <fullName evidence="4">Gamma-crystallin M2-like</fullName>
    </submittedName>
</protein>
<dbReference type="PRINTS" id="PR01367">
    <property type="entry name" value="BGCRYSTALLIN"/>
</dbReference>
<dbReference type="SMART" id="SM00247">
    <property type="entry name" value="XTALbg"/>
    <property type="match status" value="1"/>
</dbReference>
<gene>
    <name evidence="4" type="ORF">DAT39_000729</name>
</gene>
<dbReference type="Gene3D" id="2.60.20.10">
    <property type="entry name" value="Crystallins"/>
    <property type="match status" value="1"/>
</dbReference>
<dbReference type="GO" id="GO:0005212">
    <property type="term" value="F:structural constituent of eye lens"/>
    <property type="evidence" value="ECO:0007669"/>
    <property type="project" value="TreeGrafter"/>
</dbReference>
<dbReference type="Pfam" id="PF00030">
    <property type="entry name" value="Crystall"/>
    <property type="match status" value="1"/>
</dbReference>
<keyword evidence="2" id="KW-0677">Repeat</keyword>